<dbReference type="Proteomes" id="UP000053617">
    <property type="component" value="Unassembled WGS sequence"/>
</dbReference>
<dbReference type="AlphaFoldDB" id="A0A0D2ITP3"/>
<evidence type="ECO:0000256" key="1">
    <source>
        <dbReference type="SAM" id="MobiDB-lite"/>
    </source>
</evidence>
<accession>A0A0D2ITP3</accession>
<evidence type="ECO:0000313" key="2">
    <source>
        <dbReference type="EMBL" id="KIX00090.1"/>
    </source>
</evidence>
<dbReference type="GeneID" id="25298298"/>
<proteinExistence type="predicted"/>
<protein>
    <submittedName>
        <fullName evidence="2">Uncharacterized protein</fullName>
    </submittedName>
</protein>
<feature type="compositionally biased region" description="Basic and acidic residues" evidence="1">
    <location>
        <begin position="1"/>
        <end position="53"/>
    </location>
</feature>
<dbReference type="OrthoDB" id="2156052at2759"/>
<dbReference type="VEuPathDB" id="FungiDB:Z518_10227"/>
<organism evidence="2 3">
    <name type="scientific">Rhinocladiella mackenziei CBS 650.93</name>
    <dbReference type="NCBI Taxonomy" id="1442369"/>
    <lineage>
        <taxon>Eukaryota</taxon>
        <taxon>Fungi</taxon>
        <taxon>Dikarya</taxon>
        <taxon>Ascomycota</taxon>
        <taxon>Pezizomycotina</taxon>
        <taxon>Eurotiomycetes</taxon>
        <taxon>Chaetothyriomycetidae</taxon>
        <taxon>Chaetothyriales</taxon>
        <taxon>Herpotrichiellaceae</taxon>
        <taxon>Rhinocladiella</taxon>
    </lineage>
</organism>
<name>A0A0D2ITP3_9EURO</name>
<dbReference type="EMBL" id="KN847483">
    <property type="protein sequence ID" value="KIX00090.1"/>
    <property type="molecule type" value="Genomic_DNA"/>
</dbReference>
<gene>
    <name evidence="2" type="ORF">Z518_10227</name>
</gene>
<evidence type="ECO:0000313" key="3">
    <source>
        <dbReference type="Proteomes" id="UP000053617"/>
    </source>
</evidence>
<sequence>MSSELDRLRRELEEEYRPREEEQYRRIAAEEHDISKQRRREEEQHQREEERRRYNQRTGNTSLAEFLDACHVHLYQGLAVQHKTQSTQGTPANADRKLRPGYMVSWMDFPANQTRMWDIVMESDFISEDMSRTGF</sequence>
<dbReference type="STRING" id="1442369.A0A0D2ITP3"/>
<feature type="region of interest" description="Disordered" evidence="1">
    <location>
        <begin position="1"/>
        <end position="57"/>
    </location>
</feature>
<keyword evidence="3" id="KW-1185">Reference proteome</keyword>
<dbReference type="RefSeq" id="XP_013267226.1">
    <property type="nucleotide sequence ID" value="XM_013411772.1"/>
</dbReference>
<dbReference type="HOGENOM" id="CLU_152736_0_0_1"/>
<reference evidence="2 3" key="1">
    <citation type="submission" date="2015-01" db="EMBL/GenBank/DDBJ databases">
        <title>The Genome Sequence of Rhinocladiella mackenzie CBS 650.93.</title>
        <authorList>
            <consortium name="The Broad Institute Genomics Platform"/>
            <person name="Cuomo C."/>
            <person name="de Hoog S."/>
            <person name="Gorbushina A."/>
            <person name="Stielow B."/>
            <person name="Teixiera M."/>
            <person name="Abouelleil A."/>
            <person name="Chapman S.B."/>
            <person name="Priest M."/>
            <person name="Young S.K."/>
            <person name="Wortman J."/>
            <person name="Nusbaum C."/>
            <person name="Birren B."/>
        </authorList>
    </citation>
    <scope>NUCLEOTIDE SEQUENCE [LARGE SCALE GENOMIC DNA]</scope>
    <source>
        <strain evidence="2 3">CBS 650.93</strain>
    </source>
</reference>